<dbReference type="Gene3D" id="1.10.10.10">
    <property type="entry name" value="Winged helix-like DNA-binding domain superfamily/Winged helix DNA-binding domain"/>
    <property type="match status" value="1"/>
</dbReference>
<dbReference type="PROSITE" id="PS51118">
    <property type="entry name" value="HTH_HXLR"/>
    <property type="match status" value="1"/>
</dbReference>
<dbReference type="GO" id="GO:0003677">
    <property type="term" value="F:DNA binding"/>
    <property type="evidence" value="ECO:0007669"/>
    <property type="project" value="UniProtKB-KW"/>
</dbReference>
<evidence type="ECO:0000259" key="4">
    <source>
        <dbReference type="PROSITE" id="PS51118"/>
    </source>
</evidence>
<evidence type="ECO:0000256" key="3">
    <source>
        <dbReference type="ARBA" id="ARBA00023163"/>
    </source>
</evidence>
<reference evidence="5 6" key="1">
    <citation type="submission" date="2020-02" db="EMBL/GenBank/DDBJ databases">
        <authorList>
            <person name="Zheng R.K."/>
            <person name="Sun C.M."/>
        </authorList>
    </citation>
    <scope>NUCLEOTIDE SEQUENCE [LARGE SCALE GENOMIC DNA]</scope>
    <source>
        <strain evidence="6">zrk13</strain>
    </source>
</reference>
<dbReference type="RefSeq" id="WP_258878241.1">
    <property type="nucleotide sequence ID" value="NZ_CP048914.1"/>
</dbReference>
<organism evidence="5 6">
    <name type="scientific">Candidatus Xianfuyuplasma coldseepsis</name>
    <dbReference type="NCBI Taxonomy" id="2782163"/>
    <lineage>
        <taxon>Bacteria</taxon>
        <taxon>Bacillati</taxon>
        <taxon>Mycoplasmatota</taxon>
        <taxon>Mollicutes</taxon>
        <taxon>Candidatus Izemoplasmatales</taxon>
        <taxon>Candidatus Izemoplasmataceae</taxon>
        <taxon>Candidatus Xianfuyuplasma</taxon>
    </lineage>
</organism>
<proteinExistence type="predicted"/>
<evidence type="ECO:0000256" key="1">
    <source>
        <dbReference type="ARBA" id="ARBA00023015"/>
    </source>
</evidence>
<dbReference type="EMBL" id="CP048914">
    <property type="protein sequence ID" value="QMS84622.1"/>
    <property type="molecule type" value="Genomic_DNA"/>
</dbReference>
<protein>
    <submittedName>
        <fullName evidence="5">Helix-turn-helix transcriptional regulator</fullName>
    </submittedName>
</protein>
<sequence>MIDPICPKFEQAATLLGKKWVGLIIHQLLIGPKRFNELETEIKISGKMLSDRLKDLEQQGIVKRNVYNEIPVRIEYELTEKGKSLNPIMNELTTWAERWFE</sequence>
<evidence type="ECO:0000256" key="2">
    <source>
        <dbReference type="ARBA" id="ARBA00023125"/>
    </source>
</evidence>
<keyword evidence="1" id="KW-0805">Transcription regulation</keyword>
<accession>A0A7L7KQR4</accession>
<feature type="domain" description="HTH hxlR-type" evidence="4">
    <location>
        <begin position="6"/>
        <end position="101"/>
    </location>
</feature>
<dbReference type="InterPro" id="IPR002577">
    <property type="entry name" value="HTH_HxlR"/>
</dbReference>
<keyword evidence="3" id="KW-0804">Transcription</keyword>
<dbReference type="InterPro" id="IPR036388">
    <property type="entry name" value="WH-like_DNA-bd_sf"/>
</dbReference>
<dbReference type="SUPFAM" id="SSF46785">
    <property type="entry name" value="Winged helix' DNA-binding domain"/>
    <property type="match status" value="1"/>
</dbReference>
<dbReference type="AlphaFoldDB" id="A0A7L7KQR4"/>
<keyword evidence="6" id="KW-1185">Reference proteome</keyword>
<name>A0A7L7KQR4_9MOLU</name>
<dbReference type="PANTHER" id="PTHR33204:SF37">
    <property type="entry name" value="HTH-TYPE TRANSCRIPTIONAL REGULATOR YODB"/>
    <property type="match status" value="1"/>
</dbReference>
<dbReference type="InterPro" id="IPR036390">
    <property type="entry name" value="WH_DNA-bd_sf"/>
</dbReference>
<dbReference type="KEGG" id="xcl:G4Z02_02275"/>
<gene>
    <name evidence="5" type="ORF">G4Z02_02275</name>
</gene>
<dbReference type="Pfam" id="PF01638">
    <property type="entry name" value="HxlR"/>
    <property type="match status" value="1"/>
</dbReference>
<evidence type="ECO:0000313" key="6">
    <source>
        <dbReference type="Proteomes" id="UP000514720"/>
    </source>
</evidence>
<keyword evidence="2" id="KW-0238">DNA-binding</keyword>
<dbReference type="Proteomes" id="UP000514720">
    <property type="component" value="Chromosome"/>
</dbReference>
<dbReference type="PANTHER" id="PTHR33204">
    <property type="entry name" value="TRANSCRIPTIONAL REGULATOR, MARR FAMILY"/>
    <property type="match status" value="1"/>
</dbReference>
<evidence type="ECO:0000313" key="5">
    <source>
        <dbReference type="EMBL" id="QMS84622.1"/>
    </source>
</evidence>